<dbReference type="InterPro" id="IPR006094">
    <property type="entry name" value="Oxid_FAD_bind_N"/>
</dbReference>
<sequence>MNLLHQELKKYGSVKTNVLLSRHTTFKIGGPAEFLVTVDDNDKLAGLLVFLQAEGVEYFVLGGGSNVLFPDDGLRGVVVKISSGKMRVDDQIIEADAGVSLTDAVNLATKNSLSGLEWAAGIPGTIGGAVRGNSGAMGQCMSDSIVKVLVWQDGEIKEFLKEECGFCYRGSLFKDTAGMVVLKVWLKLASGQAGAILKTIQGYLEQRQGKFPPFPSAGSFFKNLKIDEWPGKIEDLPEMFQTRGMIPTGWLIDGLDLRGFKIGGGGVSQEHGNFLVNFGGATQADILSVVDEVQKKVYNKYGVTIEPEVEIIH</sequence>
<dbReference type="HAMAP" id="MF_00037">
    <property type="entry name" value="MurB"/>
    <property type="match status" value="1"/>
</dbReference>
<name>A0A2M6W5P5_9BACT</name>
<evidence type="ECO:0000256" key="7">
    <source>
        <dbReference type="ARBA" id="ARBA00022630"/>
    </source>
</evidence>
<reference evidence="19" key="1">
    <citation type="submission" date="2017-09" db="EMBL/GenBank/DDBJ databases">
        <title>Depth-based differentiation of microbial function through sediment-hosted aquifers and enrichment of novel symbionts in the deep terrestrial subsurface.</title>
        <authorList>
            <person name="Probst A.J."/>
            <person name="Ladd B."/>
            <person name="Jarett J.K."/>
            <person name="Geller-Mcgrath D.E."/>
            <person name="Sieber C.M.K."/>
            <person name="Emerson J.B."/>
            <person name="Anantharaman K."/>
            <person name="Thomas B.C."/>
            <person name="Malmstrom R."/>
            <person name="Stieglmeier M."/>
            <person name="Klingl A."/>
            <person name="Woyke T."/>
            <person name="Ryan C.M."/>
            <person name="Banfield J.F."/>
        </authorList>
    </citation>
    <scope>NUCLEOTIDE SEQUENCE [LARGE SCALE GENOMIC DNA]</scope>
</reference>
<accession>A0A2M6W5P5</accession>
<dbReference type="PANTHER" id="PTHR21071">
    <property type="entry name" value="UDP-N-ACETYLENOLPYRUVOYLGLUCOSAMINE REDUCTASE"/>
    <property type="match status" value="1"/>
</dbReference>
<dbReference type="AlphaFoldDB" id="A0A2M6W5P5"/>
<feature type="domain" description="FAD-binding PCMH-type" evidence="17">
    <location>
        <begin position="27"/>
        <end position="191"/>
    </location>
</feature>
<dbReference type="Pfam" id="PF01565">
    <property type="entry name" value="FAD_binding_4"/>
    <property type="match status" value="1"/>
</dbReference>
<evidence type="ECO:0000256" key="16">
    <source>
        <dbReference type="HAMAP-Rule" id="MF_00037"/>
    </source>
</evidence>
<dbReference type="EC" id="1.3.1.98" evidence="16"/>
<dbReference type="Proteomes" id="UP000231426">
    <property type="component" value="Unassembled WGS sequence"/>
</dbReference>
<evidence type="ECO:0000256" key="11">
    <source>
        <dbReference type="ARBA" id="ARBA00022984"/>
    </source>
</evidence>
<comment type="similarity">
    <text evidence="16">Belongs to the MurB family.</text>
</comment>
<dbReference type="InterPro" id="IPR036318">
    <property type="entry name" value="FAD-bd_PCMH-like_sf"/>
</dbReference>
<evidence type="ECO:0000256" key="3">
    <source>
        <dbReference type="ARBA" id="ARBA00004496"/>
    </source>
</evidence>
<dbReference type="GO" id="GO:0008360">
    <property type="term" value="P:regulation of cell shape"/>
    <property type="evidence" value="ECO:0007669"/>
    <property type="project" value="UniProtKB-KW"/>
</dbReference>
<dbReference type="GO" id="GO:0071949">
    <property type="term" value="F:FAD binding"/>
    <property type="evidence" value="ECO:0007669"/>
    <property type="project" value="InterPro"/>
</dbReference>
<evidence type="ECO:0000256" key="4">
    <source>
        <dbReference type="ARBA" id="ARBA00004752"/>
    </source>
</evidence>
<dbReference type="SUPFAM" id="SSF56176">
    <property type="entry name" value="FAD-binding/transporter-associated domain-like"/>
    <property type="match status" value="1"/>
</dbReference>
<comment type="caution">
    <text evidence="18">The sequence shown here is derived from an EMBL/GenBank/DDBJ whole genome shotgun (WGS) entry which is preliminary data.</text>
</comment>
<keyword evidence="5 16" id="KW-0963">Cytoplasm</keyword>
<dbReference type="NCBIfam" id="NF010480">
    <property type="entry name" value="PRK13905.1"/>
    <property type="match status" value="1"/>
</dbReference>
<evidence type="ECO:0000256" key="8">
    <source>
        <dbReference type="ARBA" id="ARBA00022827"/>
    </source>
</evidence>
<keyword evidence="9 16" id="KW-0521">NADP</keyword>
<dbReference type="SUPFAM" id="SSF56194">
    <property type="entry name" value="Uridine diphospho-N-Acetylenolpyruvylglucosamine reductase, MurB, C-terminal domain"/>
    <property type="match status" value="1"/>
</dbReference>
<dbReference type="Gene3D" id="3.90.78.10">
    <property type="entry name" value="UDP-N-acetylenolpyruvoylglucosamine reductase, C-terminal domain"/>
    <property type="match status" value="1"/>
</dbReference>
<keyword evidence="13 16" id="KW-0131">Cell cycle</keyword>
<dbReference type="InterPro" id="IPR003170">
    <property type="entry name" value="MurB"/>
</dbReference>
<comment type="cofactor">
    <cofactor evidence="1 16">
        <name>FAD</name>
        <dbReference type="ChEBI" id="CHEBI:57692"/>
    </cofactor>
</comment>
<protein>
    <recommendedName>
        <fullName evidence="16">UDP-N-acetylenolpyruvoylglucosamine reductase</fullName>
        <ecNumber evidence="16">1.3.1.98</ecNumber>
    </recommendedName>
    <alternativeName>
        <fullName evidence="16">UDP-N-acetylmuramate dehydrogenase</fullName>
    </alternativeName>
</protein>
<keyword evidence="8 16" id="KW-0274">FAD</keyword>
<dbReference type="GO" id="GO:0009252">
    <property type="term" value="P:peptidoglycan biosynthetic process"/>
    <property type="evidence" value="ECO:0007669"/>
    <property type="project" value="UniProtKB-UniRule"/>
</dbReference>
<dbReference type="InterPro" id="IPR016166">
    <property type="entry name" value="FAD-bd_PCMH"/>
</dbReference>
<feature type="active site" evidence="16">
    <location>
        <position position="308"/>
    </location>
</feature>
<keyword evidence="6 16" id="KW-0132">Cell division</keyword>
<dbReference type="PANTHER" id="PTHR21071:SF4">
    <property type="entry name" value="UDP-N-ACETYLENOLPYRUVOYLGLUCOSAMINE REDUCTASE"/>
    <property type="match status" value="1"/>
</dbReference>
<dbReference type="GO" id="GO:0051301">
    <property type="term" value="P:cell division"/>
    <property type="evidence" value="ECO:0007669"/>
    <property type="project" value="UniProtKB-KW"/>
</dbReference>
<evidence type="ECO:0000256" key="10">
    <source>
        <dbReference type="ARBA" id="ARBA00022960"/>
    </source>
</evidence>
<gene>
    <name evidence="16" type="primary">murB</name>
    <name evidence="18" type="ORF">COU29_03825</name>
</gene>
<dbReference type="GO" id="GO:0071555">
    <property type="term" value="P:cell wall organization"/>
    <property type="evidence" value="ECO:0007669"/>
    <property type="project" value="UniProtKB-KW"/>
</dbReference>
<dbReference type="PROSITE" id="PS51387">
    <property type="entry name" value="FAD_PCMH"/>
    <property type="match status" value="1"/>
</dbReference>
<evidence type="ECO:0000256" key="13">
    <source>
        <dbReference type="ARBA" id="ARBA00023306"/>
    </source>
</evidence>
<comment type="catalytic activity">
    <reaction evidence="15 16">
        <text>UDP-N-acetyl-alpha-D-muramate + NADP(+) = UDP-N-acetyl-3-O-(1-carboxyvinyl)-alpha-D-glucosamine + NADPH + H(+)</text>
        <dbReference type="Rhea" id="RHEA:12248"/>
        <dbReference type="ChEBI" id="CHEBI:15378"/>
        <dbReference type="ChEBI" id="CHEBI:57783"/>
        <dbReference type="ChEBI" id="CHEBI:58349"/>
        <dbReference type="ChEBI" id="CHEBI:68483"/>
        <dbReference type="ChEBI" id="CHEBI:70757"/>
        <dbReference type="EC" id="1.3.1.98"/>
    </reaction>
</comment>
<evidence type="ECO:0000256" key="14">
    <source>
        <dbReference type="ARBA" id="ARBA00023316"/>
    </source>
</evidence>
<dbReference type="InterPro" id="IPR036635">
    <property type="entry name" value="MurB_C_sf"/>
</dbReference>
<keyword evidence="10 16" id="KW-0133">Cell shape</keyword>
<comment type="subcellular location">
    <subcellularLocation>
        <location evidence="3 16">Cytoplasm</location>
    </subcellularLocation>
</comment>
<dbReference type="Gene3D" id="3.30.43.10">
    <property type="entry name" value="Uridine Diphospho-n-acetylenolpyruvylglucosamine Reductase, domain 2"/>
    <property type="match status" value="1"/>
</dbReference>
<proteinExistence type="inferred from homology"/>
<comment type="function">
    <text evidence="2 16">Cell wall formation.</text>
</comment>
<evidence type="ECO:0000313" key="18">
    <source>
        <dbReference type="EMBL" id="PIT88113.1"/>
    </source>
</evidence>
<dbReference type="InterPro" id="IPR016169">
    <property type="entry name" value="FAD-bd_PCMH_sub2"/>
</dbReference>
<feature type="active site" description="Proton donor" evidence="16">
    <location>
        <position position="219"/>
    </location>
</feature>
<dbReference type="NCBIfam" id="TIGR00179">
    <property type="entry name" value="murB"/>
    <property type="match status" value="1"/>
</dbReference>
<keyword evidence="14 16" id="KW-0961">Cell wall biogenesis/degradation</keyword>
<dbReference type="Pfam" id="PF02873">
    <property type="entry name" value="MurB_C"/>
    <property type="match status" value="1"/>
</dbReference>
<dbReference type="Gene3D" id="3.30.465.10">
    <property type="match status" value="1"/>
</dbReference>
<comment type="pathway">
    <text evidence="4 16">Cell wall biogenesis; peptidoglycan biosynthesis.</text>
</comment>
<evidence type="ECO:0000256" key="12">
    <source>
        <dbReference type="ARBA" id="ARBA00023002"/>
    </source>
</evidence>
<dbReference type="UniPathway" id="UPA00219"/>
<evidence type="ECO:0000313" key="19">
    <source>
        <dbReference type="Proteomes" id="UP000231426"/>
    </source>
</evidence>
<evidence type="ECO:0000256" key="9">
    <source>
        <dbReference type="ARBA" id="ARBA00022857"/>
    </source>
</evidence>
<feature type="active site" evidence="16">
    <location>
        <position position="169"/>
    </location>
</feature>
<evidence type="ECO:0000256" key="1">
    <source>
        <dbReference type="ARBA" id="ARBA00001974"/>
    </source>
</evidence>
<keyword evidence="11 16" id="KW-0573">Peptidoglycan synthesis</keyword>
<dbReference type="InterPro" id="IPR011601">
    <property type="entry name" value="MurB_C"/>
</dbReference>
<dbReference type="GO" id="GO:0005829">
    <property type="term" value="C:cytosol"/>
    <property type="evidence" value="ECO:0007669"/>
    <property type="project" value="TreeGrafter"/>
</dbReference>
<organism evidence="18 19">
    <name type="scientific">Candidatus Magasanikbacteria bacterium CG10_big_fil_rev_8_21_14_0_10_36_32</name>
    <dbReference type="NCBI Taxonomy" id="1974646"/>
    <lineage>
        <taxon>Bacteria</taxon>
        <taxon>Candidatus Magasanikiibacteriota</taxon>
    </lineage>
</organism>
<evidence type="ECO:0000256" key="2">
    <source>
        <dbReference type="ARBA" id="ARBA00003921"/>
    </source>
</evidence>
<dbReference type="GO" id="GO:0008762">
    <property type="term" value="F:UDP-N-acetylmuramate dehydrogenase activity"/>
    <property type="evidence" value="ECO:0007669"/>
    <property type="project" value="UniProtKB-UniRule"/>
</dbReference>
<evidence type="ECO:0000256" key="6">
    <source>
        <dbReference type="ARBA" id="ARBA00022618"/>
    </source>
</evidence>
<keyword evidence="12 16" id="KW-0560">Oxidoreductase</keyword>
<dbReference type="EMBL" id="PFBV01000005">
    <property type="protein sequence ID" value="PIT88113.1"/>
    <property type="molecule type" value="Genomic_DNA"/>
</dbReference>
<evidence type="ECO:0000256" key="5">
    <source>
        <dbReference type="ARBA" id="ARBA00022490"/>
    </source>
</evidence>
<dbReference type="InterPro" id="IPR016167">
    <property type="entry name" value="FAD-bd_PCMH_sub1"/>
</dbReference>
<evidence type="ECO:0000256" key="15">
    <source>
        <dbReference type="ARBA" id="ARBA00048914"/>
    </source>
</evidence>
<keyword evidence="7 16" id="KW-0285">Flavoprotein</keyword>
<evidence type="ECO:0000259" key="17">
    <source>
        <dbReference type="PROSITE" id="PS51387"/>
    </source>
</evidence>